<dbReference type="RefSeq" id="WP_150220415.1">
    <property type="nucleotide sequence ID" value="NZ_CP029192.1"/>
</dbReference>
<sequence>MLDQSGIARFAERHLMPDTIHVSRDAGEDVLDPATGALVPGAAVTVYADKAGLYAHQERIRTKGAGLNGAWVEEVLAGYRLLLPLSAPELQVEDSVLVVEARDDQAVGRTYRVTAQGEVSSFPVLRTVWLEERDRKPVAV</sequence>
<dbReference type="AlphaFoldDB" id="A0A5P2C6N4"/>
<protein>
    <submittedName>
        <fullName evidence="1">Uncharacterized protein</fullName>
    </submittedName>
</protein>
<name>A0A5P2C6N4_STRVZ</name>
<evidence type="ECO:0000313" key="1">
    <source>
        <dbReference type="EMBL" id="QES38223.1"/>
    </source>
</evidence>
<dbReference type="InterPro" id="IPR046075">
    <property type="entry name" value="DUF6093"/>
</dbReference>
<dbReference type="OrthoDB" id="3871178at2"/>
<reference evidence="1 2" key="1">
    <citation type="submission" date="2018-05" db="EMBL/GenBank/DDBJ databases">
        <title>Streptomyces venezuelae.</title>
        <authorList>
            <person name="Kim W."/>
            <person name="Lee N."/>
            <person name="Cho B.-K."/>
        </authorList>
    </citation>
    <scope>NUCLEOTIDE SEQUENCE [LARGE SCALE GENOMIC DNA]</scope>
    <source>
        <strain evidence="1 2">ATCC 14584</strain>
    </source>
</reference>
<evidence type="ECO:0000313" key="2">
    <source>
        <dbReference type="Proteomes" id="UP000322927"/>
    </source>
</evidence>
<accession>A0A5P2C6N4</accession>
<gene>
    <name evidence="1" type="ORF">DEJ48_36665</name>
</gene>
<proteinExistence type="predicted"/>
<dbReference type="Pfam" id="PF19586">
    <property type="entry name" value="DUF6093"/>
    <property type="match status" value="1"/>
</dbReference>
<dbReference type="EMBL" id="CP029192">
    <property type="protein sequence ID" value="QES38223.1"/>
    <property type="molecule type" value="Genomic_DNA"/>
</dbReference>
<organism evidence="1 2">
    <name type="scientific">Streptomyces venezuelae</name>
    <dbReference type="NCBI Taxonomy" id="54571"/>
    <lineage>
        <taxon>Bacteria</taxon>
        <taxon>Bacillati</taxon>
        <taxon>Actinomycetota</taxon>
        <taxon>Actinomycetes</taxon>
        <taxon>Kitasatosporales</taxon>
        <taxon>Streptomycetaceae</taxon>
        <taxon>Streptomyces</taxon>
    </lineage>
</organism>
<dbReference type="Proteomes" id="UP000322927">
    <property type="component" value="Chromosome"/>
</dbReference>